<evidence type="ECO:0000256" key="6">
    <source>
        <dbReference type="ARBA" id="ARBA00023098"/>
    </source>
</evidence>
<dbReference type="PANTHER" id="PTHR23129">
    <property type="entry name" value="ACYL-COENZYME A DIPHOSPHATASE FITM2"/>
    <property type="match status" value="1"/>
</dbReference>
<dbReference type="eggNOG" id="KOG3750">
    <property type="taxonomic scope" value="Eukaryota"/>
</dbReference>
<dbReference type="AlphaFoldDB" id="H3AXG6"/>
<feature type="transmembrane region" description="Helical" evidence="8">
    <location>
        <begin position="27"/>
        <end position="45"/>
    </location>
</feature>
<dbReference type="Pfam" id="PF10261">
    <property type="entry name" value="FIT"/>
    <property type="match status" value="1"/>
</dbReference>
<dbReference type="InParanoid" id="H3AXG6"/>
<feature type="transmembrane region" description="Helical" evidence="8">
    <location>
        <begin position="96"/>
        <end position="115"/>
    </location>
</feature>
<comment type="subcellular location">
    <subcellularLocation>
        <location evidence="1">Endoplasmic reticulum membrane</location>
        <topology evidence="1">Multi-pass membrane protein</topology>
    </subcellularLocation>
</comment>
<dbReference type="FunCoup" id="H3AXG6">
    <property type="interactions" value="835"/>
</dbReference>
<keyword evidence="5 8" id="KW-1133">Transmembrane helix</keyword>
<dbReference type="InterPro" id="IPR046401">
    <property type="entry name" value="FITM1/2"/>
</dbReference>
<evidence type="ECO:0000256" key="5">
    <source>
        <dbReference type="ARBA" id="ARBA00022989"/>
    </source>
</evidence>
<feature type="transmembrane region" description="Helical" evidence="8">
    <location>
        <begin position="194"/>
        <end position="217"/>
    </location>
</feature>
<reference evidence="9" key="3">
    <citation type="submission" date="2025-09" db="UniProtKB">
        <authorList>
            <consortium name="Ensembl"/>
        </authorList>
    </citation>
    <scope>IDENTIFICATION</scope>
</reference>
<organism evidence="9 10">
    <name type="scientific">Latimeria chalumnae</name>
    <name type="common">Coelacanth</name>
    <dbReference type="NCBI Taxonomy" id="7897"/>
    <lineage>
        <taxon>Eukaryota</taxon>
        <taxon>Metazoa</taxon>
        <taxon>Chordata</taxon>
        <taxon>Craniata</taxon>
        <taxon>Vertebrata</taxon>
        <taxon>Euteleostomi</taxon>
        <taxon>Coelacanthiformes</taxon>
        <taxon>Coelacanthidae</taxon>
        <taxon>Latimeria</taxon>
    </lineage>
</organism>
<dbReference type="GO" id="GO:0019915">
    <property type="term" value="P:lipid storage"/>
    <property type="evidence" value="ECO:0007669"/>
    <property type="project" value="InterPro"/>
</dbReference>
<keyword evidence="6" id="KW-0443">Lipid metabolism</keyword>
<dbReference type="InterPro" id="IPR019388">
    <property type="entry name" value="FIT"/>
</dbReference>
<dbReference type="GeneTree" id="ENSGT00530000063693"/>
<dbReference type="Proteomes" id="UP000008672">
    <property type="component" value="Unassembled WGS sequence"/>
</dbReference>
<keyword evidence="4" id="KW-0256">Endoplasmic reticulum</keyword>
<keyword evidence="2 8" id="KW-0812">Transmembrane</keyword>
<dbReference type="OMA" id="TYRFWYL"/>
<accession>H3AXG6</accession>
<dbReference type="HAMAP" id="MF_03230">
    <property type="entry name" value="FITM2"/>
    <property type="match status" value="1"/>
</dbReference>
<feature type="transmembrane region" description="Helical" evidence="8">
    <location>
        <begin position="153"/>
        <end position="173"/>
    </location>
</feature>
<dbReference type="STRING" id="7897.ENSLACP00000014337"/>
<reference evidence="9" key="2">
    <citation type="submission" date="2025-08" db="UniProtKB">
        <authorList>
            <consortium name="Ensembl"/>
        </authorList>
    </citation>
    <scope>IDENTIFICATION</scope>
</reference>
<dbReference type="GO" id="GO:0010945">
    <property type="term" value="F:coenzyme A diphosphatase activity"/>
    <property type="evidence" value="ECO:0007669"/>
    <property type="project" value="InterPro"/>
</dbReference>
<evidence type="ECO:0000256" key="4">
    <source>
        <dbReference type="ARBA" id="ARBA00022824"/>
    </source>
</evidence>
<feature type="transmembrane region" description="Helical" evidence="8">
    <location>
        <begin position="65"/>
        <end position="84"/>
    </location>
</feature>
<evidence type="ECO:0000256" key="3">
    <source>
        <dbReference type="ARBA" id="ARBA00022801"/>
    </source>
</evidence>
<dbReference type="Ensembl" id="ENSLACT00000014437.1">
    <property type="protein sequence ID" value="ENSLACP00000014337.1"/>
    <property type="gene ID" value="ENSLACG00000012617.2"/>
</dbReference>
<evidence type="ECO:0000256" key="1">
    <source>
        <dbReference type="ARBA" id="ARBA00004477"/>
    </source>
</evidence>
<evidence type="ECO:0000256" key="2">
    <source>
        <dbReference type="ARBA" id="ARBA00022692"/>
    </source>
</evidence>
<evidence type="ECO:0000313" key="10">
    <source>
        <dbReference type="Proteomes" id="UP000008672"/>
    </source>
</evidence>
<dbReference type="PANTHER" id="PTHR23129:SF1">
    <property type="entry name" value="ACYL-COENZYME A DIPHOSPHATASE FITM2"/>
    <property type="match status" value="1"/>
</dbReference>
<evidence type="ECO:0000256" key="8">
    <source>
        <dbReference type="SAM" id="Phobius"/>
    </source>
</evidence>
<reference evidence="10" key="1">
    <citation type="submission" date="2011-08" db="EMBL/GenBank/DDBJ databases">
        <title>The draft genome of Latimeria chalumnae.</title>
        <authorList>
            <person name="Di Palma F."/>
            <person name="Alfoldi J."/>
            <person name="Johnson J."/>
            <person name="Berlin A."/>
            <person name="Gnerre S."/>
            <person name="Jaffe D."/>
            <person name="MacCallum I."/>
            <person name="Young S."/>
            <person name="Walker B.J."/>
            <person name="Lander E."/>
            <person name="Lindblad-Toh K."/>
        </authorList>
    </citation>
    <scope>NUCLEOTIDE SEQUENCE [LARGE SCALE GENOMIC DNA]</scope>
    <source>
        <strain evidence="10">Wild caught</strain>
    </source>
</reference>
<proteinExistence type="inferred from homology"/>
<keyword evidence="3" id="KW-0378">Hydrolase</keyword>
<dbReference type="GO" id="GO:0034389">
    <property type="term" value="P:lipid droplet organization"/>
    <property type="evidence" value="ECO:0007669"/>
    <property type="project" value="InterPro"/>
</dbReference>
<evidence type="ECO:0000313" key="9">
    <source>
        <dbReference type="Ensembl" id="ENSLACP00000014337.1"/>
    </source>
</evidence>
<keyword evidence="10" id="KW-1185">Reference proteome</keyword>
<dbReference type="GO" id="GO:0008654">
    <property type="term" value="P:phospholipid biosynthetic process"/>
    <property type="evidence" value="ECO:0007669"/>
    <property type="project" value="TreeGrafter"/>
</dbReference>
<keyword evidence="7 8" id="KW-0472">Membrane</keyword>
<sequence length="266" mass="30786">MELIENCACVFSNMFCTTEAVRKNFQWVLVAITVAGSLIKEVQLLPDSYFNYKRNVLNVYFVKLAWGWTLCILLPFIALSNFCVSRDIKIVLKRSSTLVVGTAVWYAFTWLFFYIEDLTGSCFESATMTAVKSEYGNRAACRKSGYFWHGFDISGHSFLLSYCALMIFEEIAVTKEVKQMKSNIHPLMNNIINVLFIALNFLVIIWVWMFICTSVYFHDPLHKILGTASGVLSWYTTYKQWYLKPFSPGLPPKIRNLKEKVKHYKL</sequence>
<dbReference type="EMBL" id="AFYH01112129">
    <property type="status" value="NOT_ANNOTATED_CDS"/>
    <property type="molecule type" value="Genomic_DNA"/>
</dbReference>
<dbReference type="GO" id="GO:0005789">
    <property type="term" value="C:endoplasmic reticulum membrane"/>
    <property type="evidence" value="ECO:0007669"/>
    <property type="project" value="UniProtKB-SubCell"/>
</dbReference>
<gene>
    <name evidence="9" type="primary">FITM2</name>
</gene>
<evidence type="ECO:0000256" key="7">
    <source>
        <dbReference type="ARBA" id="ARBA00023136"/>
    </source>
</evidence>
<name>H3AXG6_LATCH</name>
<protein>
    <submittedName>
        <fullName evidence="9">Fat storage inducing transmembrane protein 2</fullName>
    </submittedName>
</protein>